<gene>
    <name evidence="3" type="ORF">BN14_05759</name>
</gene>
<dbReference type="AlphaFoldDB" id="M5BYP0"/>
<name>M5BYP0_THACB</name>
<evidence type="ECO:0000256" key="1">
    <source>
        <dbReference type="SAM" id="Coils"/>
    </source>
</evidence>
<keyword evidence="1" id="KW-0175">Coiled coil</keyword>
<feature type="region of interest" description="Disordered" evidence="2">
    <location>
        <begin position="117"/>
        <end position="148"/>
    </location>
</feature>
<accession>M5BYP0</accession>
<dbReference type="EMBL" id="CAOJ01008652">
    <property type="protein sequence ID" value="CCO31710.1"/>
    <property type="molecule type" value="Genomic_DNA"/>
</dbReference>
<evidence type="ECO:0000313" key="3">
    <source>
        <dbReference type="EMBL" id="CCO31710.1"/>
    </source>
</evidence>
<feature type="region of interest" description="Disordered" evidence="2">
    <location>
        <begin position="16"/>
        <end position="47"/>
    </location>
</feature>
<evidence type="ECO:0000256" key="2">
    <source>
        <dbReference type="SAM" id="MobiDB-lite"/>
    </source>
</evidence>
<organism evidence="3 4">
    <name type="scientific">Thanatephorus cucumeris (strain AG1-IB / isolate 7/3/14)</name>
    <name type="common">Lettuce bottom rot fungus</name>
    <name type="synonym">Rhizoctonia solani</name>
    <dbReference type="NCBI Taxonomy" id="1108050"/>
    <lineage>
        <taxon>Eukaryota</taxon>
        <taxon>Fungi</taxon>
        <taxon>Dikarya</taxon>
        <taxon>Basidiomycota</taxon>
        <taxon>Agaricomycotina</taxon>
        <taxon>Agaricomycetes</taxon>
        <taxon>Cantharellales</taxon>
        <taxon>Ceratobasidiaceae</taxon>
        <taxon>Rhizoctonia</taxon>
        <taxon>Rhizoctonia solani AG-1</taxon>
    </lineage>
</organism>
<feature type="compositionally biased region" description="Basic and acidic residues" evidence="2">
    <location>
        <begin position="129"/>
        <end position="148"/>
    </location>
</feature>
<protein>
    <submittedName>
        <fullName evidence="3">Uncharacterized protein</fullName>
    </submittedName>
</protein>
<dbReference type="HOGENOM" id="CLU_1760038_0_0_1"/>
<proteinExistence type="predicted"/>
<comment type="caution">
    <text evidence="3">The sequence shown here is derived from an EMBL/GenBank/DDBJ whole genome shotgun (WGS) entry which is preliminary data.</text>
</comment>
<feature type="coiled-coil region" evidence="1">
    <location>
        <begin position="66"/>
        <end position="93"/>
    </location>
</feature>
<sequence length="148" mass="16331">MALPHVMVHADAGTSASINSNANDHPTQESLPHGPSGSNLTSAEARPFNSNEFGAIMRLRKRLDLVDEHAQEIRAAQRALLKEEQSLARERDEILRCLSSIGVTVLTTTALYTDDSSRLITPDDNENSPIERTEFEPPKRKRQDASGK</sequence>
<dbReference type="Proteomes" id="UP000012065">
    <property type="component" value="Unassembled WGS sequence"/>
</dbReference>
<evidence type="ECO:0000313" key="4">
    <source>
        <dbReference type="Proteomes" id="UP000012065"/>
    </source>
</evidence>
<reference evidence="3 4" key="1">
    <citation type="journal article" date="2013" name="J. Biotechnol.">
        <title>Establishment and interpretation of the genome sequence of the phytopathogenic fungus Rhizoctonia solani AG1-IB isolate 7/3/14.</title>
        <authorList>
            <person name="Wibberg D.W."/>
            <person name="Jelonek L.J."/>
            <person name="Rupp O.R."/>
            <person name="Hennig M.H."/>
            <person name="Eikmeyer F.E."/>
            <person name="Goesmann A.G."/>
            <person name="Hartmann A.H."/>
            <person name="Borriss R.B."/>
            <person name="Grosch R.G."/>
            <person name="Puehler A.P."/>
            <person name="Schlueter A.S."/>
        </authorList>
    </citation>
    <scope>NUCLEOTIDE SEQUENCE [LARGE SCALE GENOMIC DNA]</scope>
    <source>
        <strain evidence="4">AG1-IB / isolate 7/3/14</strain>
    </source>
</reference>